<keyword evidence="2" id="KW-0489">Methyltransferase</keyword>
<keyword evidence="2" id="KW-0808">Transferase</keyword>
<evidence type="ECO:0000313" key="2">
    <source>
        <dbReference type="EMBL" id="OLP93970.1"/>
    </source>
</evidence>
<dbReference type="Proteomes" id="UP000186817">
    <property type="component" value="Unassembled WGS sequence"/>
</dbReference>
<keyword evidence="3" id="KW-1185">Reference proteome</keyword>
<dbReference type="GO" id="GO:0005840">
    <property type="term" value="C:ribosome"/>
    <property type="evidence" value="ECO:0007669"/>
    <property type="project" value="UniProtKB-KW"/>
</dbReference>
<keyword evidence="2" id="KW-0689">Ribosomal protein</keyword>
<dbReference type="GO" id="GO:0032259">
    <property type="term" value="P:methylation"/>
    <property type="evidence" value="ECO:0007669"/>
    <property type="project" value="UniProtKB-KW"/>
</dbReference>
<evidence type="ECO:0000256" key="1">
    <source>
        <dbReference type="SAM" id="MobiDB-lite"/>
    </source>
</evidence>
<dbReference type="AlphaFoldDB" id="A0A1Q9DFW0"/>
<name>A0A1Q9DFW0_SYMMI</name>
<accession>A0A1Q9DFW0</accession>
<gene>
    <name evidence="2" type="primary">rmt3</name>
    <name evidence="2" type="ORF">AK812_SmicGene24083</name>
</gene>
<dbReference type="OrthoDB" id="194386at2759"/>
<protein>
    <submittedName>
        <fullName evidence="2">Ribosomal protein arginine N-methyltransferase rmt3</fullName>
    </submittedName>
</protein>
<dbReference type="InterPro" id="IPR029063">
    <property type="entry name" value="SAM-dependent_MTases_sf"/>
</dbReference>
<dbReference type="InterPro" id="IPR036236">
    <property type="entry name" value="Znf_C2H2_sf"/>
</dbReference>
<dbReference type="Gene3D" id="3.40.50.150">
    <property type="entry name" value="Vaccinia Virus protein VP39"/>
    <property type="match status" value="1"/>
</dbReference>
<comment type="caution">
    <text evidence="2">The sequence shown here is derived from an EMBL/GenBank/DDBJ whole genome shotgun (WGS) entry which is preliminary data.</text>
</comment>
<dbReference type="SUPFAM" id="SSF57667">
    <property type="entry name" value="beta-beta-alpha zinc fingers"/>
    <property type="match status" value="1"/>
</dbReference>
<keyword evidence="2" id="KW-0687">Ribonucleoprotein</keyword>
<dbReference type="SUPFAM" id="SSF53335">
    <property type="entry name" value="S-adenosyl-L-methionine-dependent methyltransferases"/>
    <property type="match status" value="1"/>
</dbReference>
<organism evidence="2 3">
    <name type="scientific">Symbiodinium microadriaticum</name>
    <name type="common">Dinoflagellate</name>
    <name type="synonym">Zooxanthella microadriatica</name>
    <dbReference type="NCBI Taxonomy" id="2951"/>
    <lineage>
        <taxon>Eukaryota</taxon>
        <taxon>Sar</taxon>
        <taxon>Alveolata</taxon>
        <taxon>Dinophyceae</taxon>
        <taxon>Suessiales</taxon>
        <taxon>Symbiodiniaceae</taxon>
        <taxon>Symbiodinium</taxon>
    </lineage>
</organism>
<sequence>MEGLSGSAGCIAQSAADSLLDLSIALHIHCACSVLLLGLPGKLTAPLQQLPRQHVADRPIEEMLLPGYEKDQVFPTLARHARSVDVPPLCTLERDVLRHFRCAYRCGHQPHAGLGLTRLDLRTSPQGALPAVLSQIVGAPALFCEGDRESRSIAWDLACDANEPVESWGEEHPPIRLPVSAWRIPVPESSEADEPRMPQLPFATRLVETSATERLALFSSPLLSMQQGGNTLADKDAVQRLKVSLSSRAWLKGSRAAPVDQLGNRRFGASALLGMSSLSFLFKCENYTGAMKGKQTGTSLQKKTIESDESGEQESDAGSFFGSEAEVLQDGEDIGEVLSPFGPETFASAELCWAHAESAHGFSLKALRRRVGRNEWSDYHRIRLVNYLRKLGPETACHEASAMAMLTAESPIWEREDLLMPVLADDLLLFDAVEESESESGESQALAGPHEKGKGGKNPVTASTSETEVCRIRAELESLKRLMSAADDGATRVATSSDLSWQASRALRTAAEALQEWLSSRRELVAGRQILNFGCGANVLGLVCAQLGARTVAVDACVESLALAQSLAEANVPAQGTQIQLLRGDLQDQASHAMSAGLACDGLLCEHLLVRPSLANLLQVLAARQRYLHHTEGMPKTGPRGSADGQQSGWMFPRSASIHLSACDFSRELDEEKALHDVLGLNLAYLAPRAARAGSVAVLCGRLEEDRIASVEPYFLLRTDLCTAQAEHIFARRQFRIEIRPDGSLTSLMLELRLDEAGKDAPHIQTVLHLTESDQSLLCLRGRDFSTVEGYVSGALDGVKLQLAVALTATSRSGDASKCLSADFEIPSVE</sequence>
<reference evidence="2 3" key="1">
    <citation type="submission" date="2016-02" db="EMBL/GenBank/DDBJ databases">
        <title>Genome analysis of coral dinoflagellate symbionts highlights evolutionary adaptations to a symbiotic lifestyle.</title>
        <authorList>
            <person name="Aranda M."/>
            <person name="Li Y."/>
            <person name="Liew Y.J."/>
            <person name="Baumgarten S."/>
            <person name="Simakov O."/>
            <person name="Wilson M."/>
            <person name="Piel J."/>
            <person name="Ashoor H."/>
            <person name="Bougouffa S."/>
            <person name="Bajic V.B."/>
            <person name="Ryu T."/>
            <person name="Ravasi T."/>
            <person name="Bayer T."/>
            <person name="Micklem G."/>
            <person name="Kim H."/>
            <person name="Bhak J."/>
            <person name="Lajeunesse T.C."/>
            <person name="Voolstra C.R."/>
        </authorList>
    </citation>
    <scope>NUCLEOTIDE SEQUENCE [LARGE SCALE GENOMIC DNA]</scope>
    <source>
        <strain evidence="2 3">CCMP2467</strain>
    </source>
</reference>
<evidence type="ECO:0000313" key="3">
    <source>
        <dbReference type="Proteomes" id="UP000186817"/>
    </source>
</evidence>
<dbReference type="EMBL" id="LSRX01000563">
    <property type="protein sequence ID" value="OLP93970.1"/>
    <property type="molecule type" value="Genomic_DNA"/>
</dbReference>
<dbReference type="GO" id="GO:0008168">
    <property type="term" value="F:methyltransferase activity"/>
    <property type="evidence" value="ECO:0007669"/>
    <property type="project" value="UniProtKB-KW"/>
</dbReference>
<feature type="region of interest" description="Disordered" evidence="1">
    <location>
        <begin position="439"/>
        <end position="465"/>
    </location>
</feature>
<proteinExistence type="predicted"/>
<feature type="region of interest" description="Disordered" evidence="1">
    <location>
        <begin position="293"/>
        <end position="318"/>
    </location>
</feature>